<accession>A0ABT8M949</accession>
<protein>
    <submittedName>
        <fullName evidence="1">MarR family transcriptional regulator</fullName>
    </submittedName>
</protein>
<organism evidence="1 2">
    <name type="scientific">Methanoculleus frigidifontis</name>
    <dbReference type="NCBI Taxonomy" id="2584085"/>
    <lineage>
        <taxon>Archaea</taxon>
        <taxon>Methanobacteriati</taxon>
        <taxon>Methanobacteriota</taxon>
        <taxon>Stenosarchaea group</taxon>
        <taxon>Methanomicrobia</taxon>
        <taxon>Methanomicrobiales</taxon>
        <taxon>Methanomicrobiaceae</taxon>
        <taxon>Methanoculleus</taxon>
    </lineage>
</organism>
<dbReference type="RefSeq" id="WP_301663571.1">
    <property type="nucleotide sequence ID" value="NZ_VCYH01000003.1"/>
</dbReference>
<dbReference type="EMBL" id="VCYH01000003">
    <property type="protein sequence ID" value="MDN7024465.1"/>
    <property type="molecule type" value="Genomic_DNA"/>
</dbReference>
<dbReference type="Proteomes" id="UP001168338">
    <property type="component" value="Unassembled WGS sequence"/>
</dbReference>
<proteinExistence type="predicted"/>
<keyword evidence="2" id="KW-1185">Reference proteome</keyword>
<evidence type="ECO:0000313" key="1">
    <source>
        <dbReference type="EMBL" id="MDN7024465.1"/>
    </source>
</evidence>
<evidence type="ECO:0000313" key="2">
    <source>
        <dbReference type="Proteomes" id="UP001168338"/>
    </source>
</evidence>
<comment type="caution">
    <text evidence="1">The sequence shown here is derived from an EMBL/GenBank/DDBJ whole genome shotgun (WGS) entry which is preliminary data.</text>
</comment>
<sequence length="94" mass="10704">MREEDLDWILYHRIAEQDGIGIDELAISSGQSRTVVEASVERLERYLLIGRSGDTCRVLSVQESLMKCRLKHAMEDLPFVIEDGVIKARKNDGE</sequence>
<name>A0ABT8M949_9EURY</name>
<gene>
    <name evidence="1" type="ORF">FGU65_06110</name>
</gene>
<reference evidence="1" key="1">
    <citation type="submission" date="2019-05" db="EMBL/GenBank/DDBJ databases">
        <title>Methanoculleus sp. FWC-SCC1, a methanogenic archaeon isolated from deep marine cold seep.</title>
        <authorList>
            <person name="Chen Y.-W."/>
            <person name="Chen S.-C."/>
            <person name="Teng N.-H."/>
            <person name="Lai M.-C."/>
        </authorList>
    </citation>
    <scope>NUCLEOTIDE SEQUENCE</scope>
    <source>
        <strain evidence="1">FWC-SCC1</strain>
    </source>
</reference>